<reference evidence="3 4" key="1">
    <citation type="submission" date="2020-08" db="EMBL/GenBank/DDBJ databases">
        <title>Genomic Encyclopedia of Type Strains, Phase IV (KMG-IV): sequencing the most valuable type-strain genomes for metagenomic binning, comparative biology and taxonomic classification.</title>
        <authorList>
            <person name="Goeker M."/>
        </authorList>
    </citation>
    <scope>NUCLEOTIDE SEQUENCE [LARGE SCALE GENOMIC DNA]</scope>
    <source>
        <strain evidence="3 4">DSM 101730</strain>
    </source>
</reference>
<comment type="caution">
    <text evidence="3">The sequence shown here is derived from an EMBL/GenBank/DDBJ whole genome shotgun (WGS) entry which is preliminary data.</text>
</comment>
<dbReference type="InterPro" id="IPR008928">
    <property type="entry name" value="6-hairpin_glycosidase_sf"/>
</dbReference>
<dbReference type="InterPro" id="IPR052047">
    <property type="entry name" value="GH94_Enzymes"/>
</dbReference>
<dbReference type="InterPro" id="IPR012341">
    <property type="entry name" value="6hp_glycosidase-like_sf"/>
</dbReference>
<dbReference type="GO" id="GO:0003824">
    <property type="term" value="F:catalytic activity"/>
    <property type="evidence" value="ECO:0007669"/>
    <property type="project" value="UniProtKB-ARBA"/>
</dbReference>
<feature type="domain" description="SOGP N-terminal" evidence="2">
    <location>
        <begin position="30"/>
        <end position="260"/>
    </location>
</feature>
<evidence type="ECO:0000259" key="2">
    <source>
        <dbReference type="Pfam" id="PF21958"/>
    </source>
</evidence>
<feature type="domain" description="Glycoside phosphorylase super sandwich" evidence="1">
    <location>
        <begin position="323"/>
        <end position="573"/>
    </location>
</feature>
<dbReference type="AlphaFoldDB" id="A0A840SGY4"/>
<keyword evidence="4" id="KW-1185">Reference proteome</keyword>
<proteinExistence type="predicted"/>
<name>A0A840SGY4_9RHOB</name>
<dbReference type="SUPFAM" id="SSF48208">
    <property type="entry name" value="Six-hairpin glycosidases"/>
    <property type="match status" value="1"/>
</dbReference>
<dbReference type="Proteomes" id="UP000549457">
    <property type="component" value="Unassembled WGS sequence"/>
</dbReference>
<evidence type="ECO:0000313" key="3">
    <source>
        <dbReference type="EMBL" id="MBB5222259.1"/>
    </source>
</evidence>
<protein>
    <submittedName>
        <fullName evidence="3">Cellobiose phosphorylase</fullName>
    </submittedName>
</protein>
<dbReference type="Gene3D" id="2.70.98.40">
    <property type="entry name" value="Glycoside hydrolase, family 65, N-terminal domain"/>
    <property type="match status" value="1"/>
</dbReference>
<dbReference type="PANTHER" id="PTHR37469">
    <property type="entry name" value="CELLOBIONIC ACID PHOSPHORYLASE-RELATED"/>
    <property type="match status" value="1"/>
</dbReference>
<dbReference type="RefSeq" id="WP_184148802.1">
    <property type="nucleotide sequence ID" value="NZ_JACHFM010000002.1"/>
</dbReference>
<dbReference type="InterPro" id="IPR048771">
    <property type="entry name" value="SOGP_2nd"/>
</dbReference>
<organism evidence="3 4">
    <name type="scientific">Amaricoccus macauensis</name>
    <dbReference type="NCBI Taxonomy" id="57001"/>
    <lineage>
        <taxon>Bacteria</taxon>
        <taxon>Pseudomonadati</taxon>
        <taxon>Pseudomonadota</taxon>
        <taxon>Alphaproteobacteria</taxon>
        <taxon>Rhodobacterales</taxon>
        <taxon>Paracoccaceae</taxon>
        <taxon>Amaricoccus</taxon>
    </lineage>
</organism>
<dbReference type="Gene3D" id="1.50.10.10">
    <property type="match status" value="1"/>
</dbReference>
<evidence type="ECO:0000259" key="1">
    <source>
        <dbReference type="Pfam" id="PF21250"/>
    </source>
</evidence>
<dbReference type="Pfam" id="PF21250">
    <property type="entry name" value="SOGP_2nd"/>
    <property type="match status" value="1"/>
</dbReference>
<dbReference type="InterPro" id="IPR053831">
    <property type="entry name" value="SOGP_N"/>
</dbReference>
<dbReference type="InterPro" id="IPR037018">
    <property type="entry name" value="GH65_N"/>
</dbReference>
<sequence>MTAVRSFETPREDGLGLRRIESGSGVRAALLPNGCIFGIEHRSGTGRTLITQIEGSELDGGIGRLFLRLGSPGDRQVIEAVGSEARVQVAVGDDRFIWEGEGAGVRHRVTLWLHPEERLWLWHVEATNTRAEPFACDATLVQDIGIGGRGFIMSNEAYASQYIDHHPARHPAAGWVVMSRQNLAQGGAYPWVAHGCREGGASFATDARQLLGPEYRDAGRIDPEQDLPGARLQHEVACPMIRSAAVTLAPGETAVWSFFGIFDPDHRAASGDTDLGRIDAALAALDAFEPREMPLTAPARSLLQDAAPLAGQPLTADAIDARYPARTAEERDGSRLLSFFLAEGALNRHVVLREKERPLPRRHGAIVRTGQGMLLDETTMCTTVWMHGVFGSLLSVGNTSFHRLFSASRDPYNITRSGGLRLLIETEGGWRLLAEPSVFEIGLSDCRWVYVLDDRTVTVEVVASGDDPALQWRLAVEGTPCRFLVSGGIVLGERELDSSGRVEIDAGRQRIAFRPDPAGLWGKTYPDAVYHLVTATPDAVEAIGGDELLFADGTRRGGGFVALRTRPTTALEFSVVGVLADPEGAARLADRYAAGVPLADGLASAARYWTHVTRGLRLRGGANAEAVDTFFPWVAQNAMIHLTVPHGLEQSGGAAWGTRDVCQGPVEFLLALDHDGPVREIIRTVFAQQFEARGDWPQWFMLEPYGRIRDRHSHGDVIIWPLKALCDYIEATGDVTLLDEAVAWRNDEDLTATTRHDPISAHVEKLLATVRDRFIPDTHLIRYGEGDWNDSLQPADPNMRDWMVSSRTVALLFQQLERYAAVLARAGRGGDDLAALAEAIRTDFDRWLVRDGTVAGYALFEPGAAEPELLLHPSDRRTGLHYSLLPMTQGIVSGLFDAEAALHHQRLVAGHLTFPDGIRLMDKPVAYHGGPEHIFRRAESAAFFGREIGLLYIHAHLRHGEALAALGEAEGVWQVLAAANPVVVADRVANAARRQRNAYFSSSDAAFPDRYSASADWQLARLGEIAADGGWRIYSSGPGLFTNLFLCHAFGLRRRPDGRRAAPVLPAGMGPVTLDWEIDGRPETWVLGA</sequence>
<evidence type="ECO:0000313" key="4">
    <source>
        <dbReference type="Proteomes" id="UP000549457"/>
    </source>
</evidence>
<dbReference type="Pfam" id="PF21958">
    <property type="entry name" value="SOGP_N"/>
    <property type="match status" value="1"/>
</dbReference>
<accession>A0A840SGY4</accession>
<dbReference type="EMBL" id="JACHFM010000002">
    <property type="protein sequence ID" value="MBB5222259.1"/>
    <property type="molecule type" value="Genomic_DNA"/>
</dbReference>
<gene>
    <name evidence="3" type="ORF">HNP73_002195</name>
</gene>
<dbReference type="GO" id="GO:0005975">
    <property type="term" value="P:carbohydrate metabolic process"/>
    <property type="evidence" value="ECO:0007669"/>
    <property type="project" value="InterPro"/>
</dbReference>
<dbReference type="PANTHER" id="PTHR37469:SF2">
    <property type="entry name" value="CELLOBIONIC ACID PHOSPHORYLASE"/>
    <property type="match status" value="1"/>
</dbReference>